<dbReference type="InterPro" id="IPR002201">
    <property type="entry name" value="Glyco_trans_9"/>
</dbReference>
<evidence type="ECO:0000256" key="1">
    <source>
        <dbReference type="ARBA" id="ARBA00022676"/>
    </source>
</evidence>
<dbReference type="RefSeq" id="WP_187080984.1">
    <property type="nucleotide sequence ID" value="NZ_JACORU010000002.1"/>
</dbReference>
<reference evidence="3" key="1">
    <citation type="submission" date="2020-08" db="EMBL/GenBank/DDBJ databases">
        <title>Ramlibacter sp. GTP1 16S ribosomal RNA gene genome sequencing and assembly.</title>
        <authorList>
            <person name="Kang M."/>
        </authorList>
    </citation>
    <scope>NUCLEOTIDE SEQUENCE</scope>
    <source>
        <strain evidence="3">GTP1</strain>
    </source>
</reference>
<evidence type="ECO:0000256" key="2">
    <source>
        <dbReference type="ARBA" id="ARBA00022679"/>
    </source>
</evidence>
<gene>
    <name evidence="3" type="ORF">H8R02_08660</name>
</gene>
<dbReference type="Pfam" id="PF01075">
    <property type="entry name" value="Glyco_transf_9"/>
    <property type="match status" value="1"/>
</dbReference>
<dbReference type="GO" id="GO:0005829">
    <property type="term" value="C:cytosol"/>
    <property type="evidence" value="ECO:0007669"/>
    <property type="project" value="TreeGrafter"/>
</dbReference>
<dbReference type="CDD" id="cd03789">
    <property type="entry name" value="GT9_LPS_heptosyltransferase"/>
    <property type="match status" value="1"/>
</dbReference>
<dbReference type="GO" id="GO:0009244">
    <property type="term" value="P:lipopolysaccharide core region biosynthetic process"/>
    <property type="evidence" value="ECO:0007669"/>
    <property type="project" value="TreeGrafter"/>
</dbReference>
<keyword evidence="2" id="KW-0808">Transferase</keyword>
<proteinExistence type="predicted"/>
<accession>A0A923M5D8</accession>
<sequence>MKSILVVVTRQIGDVLLTTPLVRQARVLWPDAAIDVLGFAGTLGMLAGNPDVREAIAVPAKPGFGGTLALARRLWRRYDLALVADPGDRAHLIGLVAARERAGLLPARNSSNWWKRKLLAHAVTSGGDLSSEHVVAEKLRLLQPWGAPVSTPQVVGPSSASLPAALQAKLQPGYVVVHTPSMWPYKQWPLSHFRDLIARLAAAGRQVVLTGSGSDTDRAAVAAMHGAAPDSLLVDAGVLTFNQLAGLIRGAALYIGPDTSVSHLAAACDVPVLAIFGPTNPQRWAPWPGVPQSFERVALSQTLGKVTLIQADLPCVPCGKAGCENHRASRSDCLPAITPERVAEQALRMLS</sequence>
<evidence type="ECO:0000313" key="4">
    <source>
        <dbReference type="Proteomes" id="UP000596827"/>
    </source>
</evidence>
<name>A0A923M5D8_9BURK</name>
<evidence type="ECO:0000313" key="3">
    <source>
        <dbReference type="EMBL" id="MBC5764517.1"/>
    </source>
</evidence>
<organism evidence="3 4">
    <name type="scientific">Ramlibacter albus</name>
    <dbReference type="NCBI Taxonomy" id="2079448"/>
    <lineage>
        <taxon>Bacteria</taxon>
        <taxon>Pseudomonadati</taxon>
        <taxon>Pseudomonadota</taxon>
        <taxon>Betaproteobacteria</taxon>
        <taxon>Burkholderiales</taxon>
        <taxon>Comamonadaceae</taxon>
        <taxon>Ramlibacter</taxon>
    </lineage>
</organism>
<keyword evidence="4" id="KW-1185">Reference proteome</keyword>
<dbReference type="Gene3D" id="3.40.50.2000">
    <property type="entry name" value="Glycogen Phosphorylase B"/>
    <property type="match status" value="2"/>
</dbReference>
<dbReference type="PANTHER" id="PTHR30160:SF1">
    <property type="entry name" value="LIPOPOLYSACCHARIDE 1,2-N-ACETYLGLUCOSAMINETRANSFERASE-RELATED"/>
    <property type="match status" value="1"/>
</dbReference>
<dbReference type="EMBL" id="JACORU010000002">
    <property type="protein sequence ID" value="MBC5764517.1"/>
    <property type="molecule type" value="Genomic_DNA"/>
</dbReference>
<keyword evidence="1" id="KW-0328">Glycosyltransferase</keyword>
<dbReference type="GO" id="GO:0008713">
    <property type="term" value="F:ADP-heptose-lipopolysaccharide heptosyltransferase activity"/>
    <property type="evidence" value="ECO:0007669"/>
    <property type="project" value="TreeGrafter"/>
</dbReference>
<dbReference type="InterPro" id="IPR051199">
    <property type="entry name" value="LPS_LOS_Heptosyltrfase"/>
</dbReference>
<protein>
    <submittedName>
        <fullName evidence="3">Glycosyltransferase family 9 protein</fullName>
    </submittedName>
</protein>
<dbReference type="AlphaFoldDB" id="A0A923M5D8"/>
<dbReference type="PANTHER" id="PTHR30160">
    <property type="entry name" value="TETRAACYLDISACCHARIDE 4'-KINASE-RELATED"/>
    <property type="match status" value="1"/>
</dbReference>
<dbReference type="Proteomes" id="UP000596827">
    <property type="component" value="Unassembled WGS sequence"/>
</dbReference>
<dbReference type="SUPFAM" id="SSF53756">
    <property type="entry name" value="UDP-Glycosyltransferase/glycogen phosphorylase"/>
    <property type="match status" value="1"/>
</dbReference>
<comment type="caution">
    <text evidence="3">The sequence shown here is derived from an EMBL/GenBank/DDBJ whole genome shotgun (WGS) entry which is preliminary data.</text>
</comment>